<accession>A0A9D1YPC1</accession>
<keyword evidence="3 4" id="KW-0413">Isomerase</keyword>
<feature type="domain" description="Pseudouridine synthase I TruA alpha/beta" evidence="8">
    <location>
        <begin position="8"/>
        <end position="103"/>
    </location>
</feature>
<dbReference type="EC" id="5.4.99.12" evidence="4"/>
<comment type="caution">
    <text evidence="4">Lacks conserved residue(s) required for the propagation of feature annotation.</text>
</comment>
<reference evidence="9" key="1">
    <citation type="journal article" date="2021" name="PeerJ">
        <title>Extensive microbial diversity within the chicken gut microbiome revealed by metagenomics and culture.</title>
        <authorList>
            <person name="Gilroy R."/>
            <person name="Ravi A."/>
            <person name="Getino M."/>
            <person name="Pursley I."/>
            <person name="Horton D.L."/>
            <person name="Alikhan N.F."/>
            <person name="Baker D."/>
            <person name="Gharbi K."/>
            <person name="Hall N."/>
            <person name="Watson M."/>
            <person name="Adriaenssens E.M."/>
            <person name="Foster-Nyarko E."/>
            <person name="Jarju S."/>
            <person name="Secka A."/>
            <person name="Antonio M."/>
            <person name="Oren A."/>
            <person name="Chaudhuri R.R."/>
            <person name="La Ragione R."/>
            <person name="Hildebrand F."/>
            <person name="Pallen M.J."/>
        </authorList>
    </citation>
    <scope>NUCLEOTIDE SEQUENCE</scope>
    <source>
        <strain evidence="9">ChiSxjej3B15-24422</strain>
    </source>
</reference>
<evidence type="ECO:0000313" key="10">
    <source>
        <dbReference type="Proteomes" id="UP000824007"/>
    </source>
</evidence>
<evidence type="ECO:0000313" key="9">
    <source>
        <dbReference type="EMBL" id="HIY60418.1"/>
    </source>
</evidence>
<evidence type="ECO:0000256" key="4">
    <source>
        <dbReference type="HAMAP-Rule" id="MF_00171"/>
    </source>
</evidence>
<dbReference type="InterPro" id="IPR001406">
    <property type="entry name" value="PsdUridine_synth_TruA"/>
</dbReference>
<dbReference type="Pfam" id="PF01416">
    <property type="entry name" value="PseudoU_synth_1"/>
    <property type="match status" value="2"/>
</dbReference>
<dbReference type="PANTHER" id="PTHR11142:SF0">
    <property type="entry name" value="TRNA PSEUDOURIDINE SYNTHASE-LIKE 1"/>
    <property type="match status" value="1"/>
</dbReference>
<feature type="domain" description="Pseudouridine synthase I TruA alpha/beta" evidence="8">
    <location>
        <begin position="144"/>
        <end position="245"/>
    </location>
</feature>
<evidence type="ECO:0000259" key="8">
    <source>
        <dbReference type="Pfam" id="PF01416"/>
    </source>
</evidence>
<dbReference type="InterPro" id="IPR020095">
    <property type="entry name" value="PsdUridine_synth_TruA_C"/>
</dbReference>
<comment type="catalytic activity">
    <reaction evidence="4 7">
        <text>uridine(38/39/40) in tRNA = pseudouridine(38/39/40) in tRNA</text>
        <dbReference type="Rhea" id="RHEA:22376"/>
        <dbReference type="Rhea" id="RHEA-COMP:10085"/>
        <dbReference type="Rhea" id="RHEA-COMP:10087"/>
        <dbReference type="ChEBI" id="CHEBI:65314"/>
        <dbReference type="ChEBI" id="CHEBI:65315"/>
        <dbReference type="EC" id="5.4.99.12"/>
    </reaction>
</comment>
<evidence type="ECO:0000256" key="3">
    <source>
        <dbReference type="ARBA" id="ARBA00023235"/>
    </source>
</evidence>
<dbReference type="NCBIfam" id="TIGR00071">
    <property type="entry name" value="hisT_truA"/>
    <property type="match status" value="1"/>
</dbReference>
<dbReference type="GO" id="GO:0003723">
    <property type="term" value="F:RNA binding"/>
    <property type="evidence" value="ECO:0007669"/>
    <property type="project" value="InterPro"/>
</dbReference>
<dbReference type="Gene3D" id="3.30.70.580">
    <property type="entry name" value="Pseudouridine synthase I, catalytic domain, N-terminal subdomain"/>
    <property type="match status" value="1"/>
</dbReference>
<evidence type="ECO:0000256" key="7">
    <source>
        <dbReference type="RuleBase" id="RU003792"/>
    </source>
</evidence>
<name>A0A9D1YPC1_9FIRM</name>
<comment type="subunit">
    <text evidence="4">Homodimer.</text>
</comment>
<comment type="similarity">
    <text evidence="1 4 7">Belongs to the tRNA pseudouridine synthase TruA family.</text>
</comment>
<dbReference type="GO" id="GO:0160147">
    <property type="term" value="F:tRNA pseudouridine(38-40) synthase activity"/>
    <property type="evidence" value="ECO:0007669"/>
    <property type="project" value="UniProtKB-EC"/>
</dbReference>
<evidence type="ECO:0000256" key="1">
    <source>
        <dbReference type="ARBA" id="ARBA00009375"/>
    </source>
</evidence>
<dbReference type="InterPro" id="IPR020097">
    <property type="entry name" value="PsdUridine_synth_TruA_a/b_dom"/>
</dbReference>
<organism evidence="9 10">
    <name type="scientific">Candidatus Eisenbergiella pullistercoris</name>
    <dbReference type="NCBI Taxonomy" id="2838555"/>
    <lineage>
        <taxon>Bacteria</taxon>
        <taxon>Bacillati</taxon>
        <taxon>Bacillota</taxon>
        <taxon>Clostridia</taxon>
        <taxon>Lachnospirales</taxon>
        <taxon>Lachnospiraceae</taxon>
        <taxon>Eisenbergiella</taxon>
    </lineage>
</organism>
<dbReference type="CDD" id="cd02570">
    <property type="entry name" value="PseudoU_synth_EcTruA"/>
    <property type="match status" value="1"/>
</dbReference>
<dbReference type="Gene3D" id="3.30.70.660">
    <property type="entry name" value="Pseudouridine synthase I, catalytic domain, C-terminal subdomain"/>
    <property type="match status" value="1"/>
</dbReference>
<feature type="binding site" evidence="4 6">
    <location>
        <position position="111"/>
    </location>
    <ligand>
        <name>substrate</name>
    </ligand>
</feature>
<keyword evidence="2 4" id="KW-0819">tRNA processing</keyword>
<dbReference type="InterPro" id="IPR020103">
    <property type="entry name" value="PsdUridine_synth_cat_dom_sf"/>
</dbReference>
<dbReference type="GO" id="GO:0031119">
    <property type="term" value="P:tRNA pseudouridine synthesis"/>
    <property type="evidence" value="ECO:0007669"/>
    <property type="project" value="UniProtKB-UniRule"/>
</dbReference>
<gene>
    <name evidence="4 9" type="primary">truA</name>
    <name evidence="9" type="ORF">H9831_07050</name>
</gene>
<dbReference type="FunFam" id="3.30.70.580:FF:000001">
    <property type="entry name" value="tRNA pseudouridine synthase A"/>
    <property type="match status" value="1"/>
</dbReference>
<dbReference type="AlphaFoldDB" id="A0A9D1YPC1"/>
<dbReference type="HAMAP" id="MF_00171">
    <property type="entry name" value="TruA"/>
    <property type="match status" value="1"/>
</dbReference>
<evidence type="ECO:0000256" key="2">
    <source>
        <dbReference type="ARBA" id="ARBA00022694"/>
    </source>
</evidence>
<evidence type="ECO:0000256" key="5">
    <source>
        <dbReference type="PIRSR" id="PIRSR001430-1"/>
    </source>
</evidence>
<evidence type="ECO:0000256" key="6">
    <source>
        <dbReference type="PIRSR" id="PIRSR001430-2"/>
    </source>
</evidence>
<dbReference type="EMBL" id="DXDD01000090">
    <property type="protein sequence ID" value="HIY60418.1"/>
    <property type="molecule type" value="Genomic_DNA"/>
</dbReference>
<dbReference type="Proteomes" id="UP000824007">
    <property type="component" value="Unassembled WGS sequence"/>
</dbReference>
<comment type="caution">
    <text evidence="9">The sequence shown here is derived from an EMBL/GenBank/DDBJ whole genome shotgun (WGS) entry which is preliminary data.</text>
</comment>
<sequence>MRNFKIILQYEGTRYQGWQRQESTQNTIQGKLERLLSRIAGEPVEIQASGRTDAGVHAYGQTANFHMDTQLSAEALMEQINAYLPEDIGVISIEEVPERFHSRLNAKGKTYRYRVLNSAVPHVFDRRYVYAFPEKLDVEAMRRAACLLCGTHDYRAFTSAKRSRKSTVRTVDAIEIERIGDELRFTFSGNGFLFHMVRILMGTLLEVGTGKREAEEMTLLLENGKREDAGPLVPACGLALMEVRY</sequence>
<dbReference type="InterPro" id="IPR020094">
    <property type="entry name" value="TruA/RsuA/RluB/E/F_N"/>
</dbReference>
<comment type="function">
    <text evidence="4">Formation of pseudouridine at positions 38, 39 and 40 in the anticodon stem and loop of transfer RNAs.</text>
</comment>
<dbReference type="SUPFAM" id="SSF55120">
    <property type="entry name" value="Pseudouridine synthase"/>
    <property type="match status" value="1"/>
</dbReference>
<dbReference type="PIRSF" id="PIRSF001430">
    <property type="entry name" value="tRNA_psdUrid_synth"/>
    <property type="match status" value="1"/>
</dbReference>
<feature type="active site" description="Nucleophile" evidence="4 5">
    <location>
        <position position="53"/>
    </location>
</feature>
<reference evidence="9" key="2">
    <citation type="submission" date="2021-04" db="EMBL/GenBank/DDBJ databases">
        <authorList>
            <person name="Gilroy R."/>
        </authorList>
    </citation>
    <scope>NUCLEOTIDE SEQUENCE</scope>
    <source>
        <strain evidence="9">ChiSxjej3B15-24422</strain>
    </source>
</reference>
<protein>
    <recommendedName>
        <fullName evidence="4">tRNA pseudouridine synthase A</fullName>
        <ecNumber evidence="4">5.4.99.12</ecNumber>
    </recommendedName>
    <alternativeName>
        <fullName evidence="4">tRNA pseudouridine(38-40) synthase</fullName>
    </alternativeName>
    <alternativeName>
        <fullName evidence="4">tRNA pseudouridylate synthase I</fullName>
    </alternativeName>
    <alternativeName>
        <fullName evidence="4">tRNA-uridine isomerase I</fullName>
    </alternativeName>
</protein>
<proteinExistence type="inferred from homology"/>
<dbReference type="PANTHER" id="PTHR11142">
    <property type="entry name" value="PSEUDOURIDYLATE SYNTHASE"/>
    <property type="match status" value="1"/>
</dbReference>